<dbReference type="Pfam" id="PF02283">
    <property type="entry name" value="CobU"/>
    <property type="match status" value="1"/>
</dbReference>
<dbReference type="PIRSF" id="PIRSF006135">
    <property type="entry name" value="CobU"/>
    <property type="match status" value="1"/>
</dbReference>
<feature type="binding site" evidence="19">
    <location>
        <position position="84"/>
    </location>
    <ligand>
        <name>GTP</name>
        <dbReference type="ChEBI" id="CHEBI:37565"/>
    </ligand>
</feature>
<evidence type="ECO:0000256" key="18">
    <source>
        <dbReference type="PIRSR" id="PIRSR006135-1"/>
    </source>
</evidence>
<evidence type="ECO:0000313" key="20">
    <source>
        <dbReference type="EMBL" id="RWA23845.1"/>
    </source>
</evidence>
<dbReference type="AlphaFoldDB" id="A0A439E094"/>
<comment type="catalytic activity">
    <reaction evidence="2">
        <text>adenosylcob(III)inamide phosphate + GTP + H(+) = adenosylcob(III)inamide-GDP + diphosphate</text>
        <dbReference type="Rhea" id="RHEA:22712"/>
        <dbReference type="ChEBI" id="CHEBI:15378"/>
        <dbReference type="ChEBI" id="CHEBI:33019"/>
        <dbReference type="ChEBI" id="CHEBI:37565"/>
        <dbReference type="ChEBI" id="CHEBI:58502"/>
        <dbReference type="ChEBI" id="CHEBI:60487"/>
        <dbReference type="EC" id="2.7.7.62"/>
    </reaction>
</comment>
<comment type="caution">
    <text evidence="20">The sequence shown here is derived from an EMBL/GenBank/DDBJ whole genome shotgun (WGS) entry which is preliminary data.</text>
</comment>
<dbReference type="CDD" id="cd00544">
    <property type="entry name" value="CobU"/>
    <property type="match status" value="1"/>
</dbReference>
<evidence type="ECO:0000256" key="4">
    <source>
        <dbReference type="ARBA" id="ARBA00003889"/>
    </source>
</evidence>
<dbReference type="EC" id="2.7.1.156" evidence="8"/>
<evidence type="ECO:0000256" key="6">
    <source>
        <dbReference type="ARBA" id="ARBA00005159"/>
    </source>
</evidence>
<dbReference type="GO" id="GO:0005524">
    <property type="term" value="F:ATP binding"/>
    <property type="evidence" value="ECO:0007669"/>
    <property type="project" value="UniProtKB-KW"/>
</dbReference>
<dbReference type="InterPro" id="IPR027417">
    <property type="entry name" value="P-loop_NTPase"/>
</dbReference>
<dbReference type="UniPathway" id="UPA00148">
    <property type="reaction ID" value="UER00236"/>
</dbReference>
<dbReference type="InterPro" id="IPR003203">
    <property type="entry name" value="CobU/CobP"/>
</dbReference>
<keyword evidence="21" id="KW-1185">Reference proteome</keyword>
<feature type="active site" description="GMP-histidine intermediate" evidence="18">
    <location>
        <position position="53"/>
    </location>
</feature>
<name>A0A439E094_9MYCO</name>
<keyword evidence="10" id="KW-0169">Cobalamin biosynthesis</keyword>
<dbReference type="SUPFAM" id="SSF52540">
    <property type="entry name" value="P-loop containing nucleoside triphosphate hydrolases"/>
    <property type="match status" value="1"/>
</dbReference>
<evidence type="ECO:0000256" key="17">
    <source>
        <dbReference type="ARBA" id="ARBA00030571"/>
    </source>
</evidence>
<evidence type="ECO:0000256" key="2">
    <source>
        <dbReference type="ARBA" id="ARBA00000711"/>
    </source>
</evidence>
<feature type="binding site" evidence="19">
    <location>
        <position position="65"/>
    </location>
    <ligand>
        <name>GTP</name>
        <dbReference type="ChEBI" id="CHEBI:37565"/>
    </ligand>
</feature>
<evidence type="ECO:0000256" key="13">
    <source>
        <dbReference type="ARBA" id="ARBA00022777"/>
    </source>
</evidence>
<evidence type="ECO:0000256" key="10">
    <source>
        <dbReference type="ARBA" id="ARBA00022573"/>
    </source>
</evidence>
<keyword evidence="13" id="KW-0418">Kinase</keyword>
<evidence type="ECO:0000256" key="14">
    <source>
        <dbReference type="ARBA" id="ARBA00022840"/>
    </source>
</evidence>
<dbReference type="GO" id="GO:0043752">
    <property type="term" value="F:adenosylcobinamide kinase activity"/>
    <property type="evidence" value="ECO:0007669"/>
    <property type="project" value="UniProtKB-EC"/>
</dbReference>
<evidence type="ECO:0000313" key="21">
    <source>
        <dbReference type="Proteomes" id="UP000287177"/>
    </source>
</evidence>
<dbReference type="EC" id="2.7.7.62" evidence="9"/>
<keyword evidence="14" id="KW-0067">ATP-binding</keyword>
<feature type="binding site" evidence="19">
    <location>
        <begin position="54"/>
        <end position="57"/>
    </location>
    <ligand>
        <name>GTP</name>
        <dbReference type="ChEBI" id="CHEBI:37565"/>
    </ligand>
</feature>
<evidence type="ECO:0000256" key="15">
    <source>
        <dbReference type="ARBA" id="ARBA00023134"/>
    </source>
</evidence>
<evidence type="ECO:0000256" key="16">
    <source>
        <dbReference type="ARBA" id="ARBA00029570"/>
    </source>
</evidence>
<evidence type="ECO:0000256" key="19">
    <source>
        <dbReference type="PIRSR" id="PIRSR006135-2"/>
    </source>
</evidence>
<evidence type="ECO:0000256" key="1">
    <source>
        <dbReference type="ARBA" id="ARBA00000312"/>
    </source>
</evidence>
<evidence type="ECO:0000256" key="3">
    <source>
        <dbReference type="ARBA" id="ARBA00001522"/>
    </source>
</evidence>
<dbReference type="EMBL" id="ATDN01000001">
    <property type="protein sequence ID" value="RWA23845.1"/>
    <property type="molecule type" value="Genomic_DNA"/>
</dbReference>
<evidence type="ECO:0000256" key="8">
    <source>
        <dbReference type="ARBA" id="ARBA00012016"/>
    </source>
</evidence>
<dbReference type="PANTHER" id="PTHR34848">
    <property type="match status" value="1"/>
</dbReference>
<evidence type="ECO:0000256" key="12">
    <source>
        <dbReference type="ARBA" id="ARBA00022741"/>
    </source>
</evidence>
<evidence type="ECO:0000256" key="9">
    <source>
        <dbReference type="ARBA" id="ARBA00012523"/>
    </source>
</evidence>
<dbReference type="GO" id="GO:0005525">
    <property type="term" value="F:GTP binding"/>
    <property type="evidence" value="ECO:0007669"/>
    <property type="project" value="UniProtKB-KW"/>
</dbReference>
<proteinExistence type="inferred from homology"/>
<comment type="similarity">
    <text evidence="7">Belongs to the CobU/CobP family.</text>
</comment>
<evidence type="ECO:0000256" key="7">
    <source>
        <dbReference type="ARBA" id="ARBA00007490"/>
    </source>
</evidence>
<dbReference type="GO" id="GO:0009236">
    <property type="term" value="P:cobalamin biosynthetic process"/>
    <property type="evidence" value="ECO:0007669"/>
    <property type="project" value="UniProtKB-UniPathway"/>
</dbReference>
<reference evidence="20 21" key="1">
    <citation type="submission" date="2013-06" db="EMBL/GenBank/DDBJ databases">
        <title>The draft sequence of the Mycobacterium elephantis genome.</title>
        <authorList>
            <person name="Pettersson F.B."/>
            <person name="Das S."/>
            <person name="Dasgupta S."/>
            <person name="Bhattacharya A."/>
            <person name="Kirsebom L.A."/>
        </authorList>
    </citation>
    <scope>NUCLEOTIDE SEQUENCE [LARGE SCALE GENOMIC DNA]</scope>
    <source>
        <strain evidence="20 21">DSM 44368</strain>
    </source>
</reference>
<comment type="pathway">
    <text evidence="5">Cofactor biosynthesis; adenosylcobalamin biosynthesis; adenosylcobalamin from cob(II)yrinate a,c-diamide: step 6/7.</text>
</comment>
<gene>
    <name evidence="20" type="ORF">MELE44368_01160</name>
</gene>
<dbReference type="GO" id="GO:0008820">
    <property type="term" value="F:cobinamide phosphate guanylyltransferase activity"/>
    <property type="evidence" value="ECO:0007669"/>
    <property type="project" value="UniProtKB-EC"/>
</dbReference>
<comment type="pathway">
    <text evidence="6">Cofactor biosynthesis; adenosylcobalamin biosynthesis; adenosylcobalamin from cob(II)yrinate a,c-diamide: step 5/7.</text>
</comment>
<evidence type="ECO:0000256" key="11">
    <source>
        <dbReference type="ARBA" id="ARBA00022679"/>
    </source>
</evidence>
<comment type="function">
    <text evidence="4">Catalyzes ATP-dependent phosphorylation of adenosylcobinamide and addition of GMP to adenosylcobinamide phosphate.</text>
</comment>
<protein>
    <recommendedName>
        <fullName evidence="16">Adenosylcobinamide kinase</fullName>
        <ecNumber evidence="8">2.7.1.156</ecNumber>
        <ecNumber evidence="9">2.7.7.62</ecNumber>
    </recommendedName>
    <alternativeName>
        <fullName evidence="17">Adenosylcobinamide-phosphate guanylyltransferase</fullName>
    </alternativeName>
</protein>
<accession>A0A439E094</accession>
<comment type="catalytic activity">
    <reaction evidence="3">
        <text>adenosylcob(III)inamide + GTP = adenosylcob(III)inamide phosphate + GDP + H(+)</text>
        <dbReference type="Rhea" id="RHEA:15765"/>
        <dbReference type="ChEBI" id="CHEBI:2480"/>
        <dbReference type="ChEBI" id="CHEBI:15378"/>
        <dbReference type="ChEBI" id="CHEBI:37565"/>
        <dbReference type="ChEBI" id="CHEBI:58189"/>
        <dbReference type="ChEBI" id="CHEBI:58502"/>
        <dbReference type="EC" id="2.7.1.156"/>
    </reaction>
</comment>
<sequence>MRTLVLGGIRSGKSRWAESAIAATVTGSQPVCYLATGPDPAGDAEWEARLAAHRDRRPRSWSTVETTDVATQLRSAAGTATLVDDIGSWLTAAMDRAGAWSGGSVSDAVDDLLDAVRGFASPLALVSPEVGLTVVPPTEAGRRFADELGLLNQRLAAACERVVLVVAGQPVTVKDAARAEARR</sequence>
<evidence type="ECO:0000256" key="5">
    <source>
        <dbReference type="ARBA" id="ARBA00004692"/>
    </source>
</evidence>
<keyword evidence="11" id="KW-0808">Transferase</keyword>
<dbReference type="RefSeq" id="WP_128106783.1">
    <property type="nucleotide sequence ID" value="NZ_ATDN01000001.1"/>
</dbReference>
<dbReference type="Proteomes" id="UP000287177">
    <property type="component" value="Unassembled WGS sequence"/>
</dbReference>
<dbReference type="PANTHER" id="PTHR34848:SF1">
    <property type="entry name" value="BIFUNCTIONAL ADENOSYLCOBALAMIN BIOSYNTHESIS PROTEIN COBU"/>
    <property type="match status" value="1"/>
</dbReference>
<feature type="binding site" evidence="19">
    <location>
        <begin position="7"/>
        <end position="14"/>
    </location>
    <ligand>
        <name>GTP</name>
        <dbReference type="ChEBI" id="CHEBI:37565"/>
    </ligand>
</feature>
<keyword evidence="15 19" id="KW-0342">GTP-binding</keyword>
<keyword evidence="12 19" id="KW-0547">Nucleotide-binding</keyword>
<dbReference type="Gene3D" id="3.40.50.300">
    <property type="entry name" value="P-loop containing nucleotide triphosphate hydrolases"/>
    <property type="match status" value="1"/>
</dbReference>
<comment type="catalytic activity">
    <reaction evidence="1">
        <text>adenosylcob(III)inamide + ATP = adenosylcob(III)inamide phosphate + ADP + H(+)</text>
        <dbReference type="Rhea" id="RHEA:15769"/>
        <dbReference type="ChEBI" id="CHEBI:2480"/>
        <dbReference type="ChEBI" id="CHEBI:15378"/>
        <dbReference type="ChEBI" id="CHEBI:30616"/>
        <dbReference type="ChEBI" id="CHEBI:58502"/>
        <dbReference type="ChEBI" id="CHEBI:456216"/>
        <dbReference type="EC" id="2.7.1.156"/>
    </reaction>
</comment>
<feature type="binding site" evidence="19">
    <location>
        <begin position="35"/>
        <end position="37"/>
    </location>
    <ligand>
        <name>GTP</name>
        <dbReference type="ChEBI" id="CHEBI:37565"/>
    </ligand>
</feature>
<organism evidence="20 21">
    <name type="scientific">Mycolicibacterium elephantis DSM 44368</name>
    <dbReference type="NCBI Taxonomy" id="1335622"/>
    <lineage>
        <taxon>Bacteria</taxon>
        <taxon>Bacillati</taxon>
        <taxon>Actinomycetota</taxon>
        <taxon>Actinomycetes</taxon>
        <taxon>Mycobacteriales</taxon>
        <taxon>Mycobacteriaceae</taxon>
        <taxon>Mycolicibacterium</taxon>
    </lineage>
</organism>